<sequence length="68" mass="8008">MTVKSILRRRWWAVEIRDPIFYRIPVYINSSCMYTIVIEYIESSELMGRGLGAVVVDPLWRECPTRTA</sequence>
<dbReference type="AlphaFoldDB" id="A0A4C1YF76"/>
<name>A0A4C1YF76_EUMVA</name>
<dbReference type="EMBL" id="BGZK01001219">
    <property type="protein sequence ID" value="GBP74708.1"/>
    <property type="molecule type" value="Genomic_DNA"/>
</dbReference>
<organism evidence="1 2">
    <name type="scientific">Eumeta variegata</name>
    <name type="common">Bagworm moth</name>
    <name type="synonym">Eumeta japonica</name>
    <dbReference type="NCBI Taxonomy" id="151549"/>
    <lineage>
        <taxon>Eukaryota</taxon>
        <taxon>Metazoa</taxon>
        <taxon>Ecdysozoa</taxon>
        <taxon>Arthropoda</taxon>
        <taxon>Hexapoda</taxon>
        <taxon>Insecta</taxon>
        <taxon>Pterygota</taxon>
        <taxon>Neoptera</taxon>
        <taxon>Endopterygota</taxon>
        <taxon>Lepidoptera</taxon>
        <taxon>Glossata</taxon>
        <taxon>Ditrysia</taxon>
        <taxon>Tineoidea</taxon>
        <taxon>Psychidae</taxon>
        <taxon>Oiketicinae</taxon>
        <taxon>Eumeta</taxon>
    </lineage>
</organism>
<proteinExistence type="predicted"/>
<reference evidence="1 2" key="1">
    <citation type="journal article" date="2019" name="Commun. Biol.">
        <title>The bagworm genome reveals a unique fibroin gene that provides high tensile strength.</title>
        <authorList>
            <person name="Kono N."/>
            <person name="Nakamura H."/>
            <person name="Ohtoshi R."/>
            <person name="Tomita M."/>
            <person name="Numata K."/>
            <person name="Arakawa K."/>
        </authorList>
    </citation>
    <scope>NUCLEOTIDE SEQUENCE [LARGE SCALE GENOMIC DNA]</scope>
</reference>
<protein>
    <submittedName>
        <fullName evidence="1">Uncharacterized protein</fullName>
    </submittedName>
</protein>
<comment type="caution">
    <text evidence="1">The sequence shown here is derived from an EMBL/GenBank/DDBJ whole genome shotgun (WGS) entry which is preliminary data.</text>
</comment>
<gene>
    <name evidence="1" type="ORF">EVAR_103541_1</name>
</gene>
<evidence type="ECO:0000313" key="1">
    <source>
        <dbReference type="EMBL" id="GBP74708.1"/>
    </source>
</evidence>
<dbReference type="Proteomes" id="UP000299102">
    <property type="component" value="Unassembled WGS sequence"/>
</dbReference>
<keyword evidence="2" id="KW-1185">Reference proteome</keyword>
<accession>A0A4C1YF76</accession>
<evidence type="ECO:0000313" key="2">
    <source>
        <dbReference type="Proteomes" id="UP000299102"/>
    </source>
</evidence>